<reference evidence="3" key="1">
    <citation type="submission" date="2017-12" db="EMBL/GenBank/DDBJ databases">
        <authorList>
            <consortium name="DOE Joint Genome Institute"/>
            <person name="Mondo S.J."/>
            <person name="Kjaerbolling I."/>
            <person name="Vesth T.C."/>
            <person name="Frisvad J.C."/>
            <person name="Nybo J.L."/>
            <person name="Theobald S."/>
            <person name="Kuo A."/>
            <person name="Bowyer P."/>
            <person name="Matsuda Y."/>
            <person name="Lyhne E.K."/>
            <person name="Kogle M.E."/>
            <person name="Clum A."/>
            <person name="Lipzen A."/>
            <person name="Salamov A."/>
            <person name="Ngan C.Y."/>
            <person name="Daum C."/>
            <person name="Chiniquy J."/>
            <person name="Barry K."/>
            <person name="LaButti K."/>
            <person name="Haridas S."/>
            <person name="Simmons B.A."/>
            <person name="Magnuson J.K."/>
            <person name="Mortensen U.H."/>
            <person name="Larsen T.O."/>
            <person name="Grigoriev I.V."/>
            <person name="Baker S.E."/>
            <person name="Andersen M.R."/>
            <person name="Nordberg H.P."/>
            <person name="Cantor M.N."/>
            <person name="Hua S.X."/>
        </authorList>
    </citation>
    <scope>NUCLEOTIDE SEQUENCE [LARGE SCALE GENOMIC DNA]</scope>
    <source>
        <strain evidence="3">IBT 19404</strain>
    </source>
</reference>
<name>A0A2J5HQY4_9EURO</name>
<dbReference type="GO" id="GO:0006740">
    <property type="term" value="P:NADPH regeneration"/>
    <property type="evidence" value="ECO:0007669"/>
    <property type="project" value="TreeGrafter"/>
</dbReference>
<dbReference type="PANTHER" id="PTHR42840:SF7">
    <property type="entry name" value="BINDING ROSSMANN FOLD OXIDOREDUCTASE, PUTATIVE (AFU_ORTHOLOGUE AFUA_4G10190)-RELATED"/>
    <property type="match status" value="1"/>
</dbReference>
<dbReference type="OrthoDB" id="64915at2759"/>
<dbReference type="InterPro" id="IPR036291">
    <property type="entry name" value="NAD(P)-bd_dom_sf"/>
</dbReference>
<dbReference type="Gene3D" id="3.40.50.720">
    <property type="entry name" value="NAD(P)-binding Rossmann-like Domain"/>
    <property type="match status" value="1"/>
</dbReference>
<proteinExistence type="predicted"/>
<feature type="domain" description="Gfo/Idh/MocA-like oxidoreductase N-terminal" evidence="1">
    <location>
        <begin position="16"/>
        <end position="133"/>
    </location>
</feature>
<dbReference type="GO" id="GO:0016491">
    <property type="term" value="F:oxidoreductase activity"/>
    <property type="evidence" value="ECO:0007669"/>
    <property type="project" value="TreeGrafter"/>
</dbReference>
<sequence length="387" mass="42444">MFGMNPSEAAPDGRIIKVGIIGCGMVTQVIHVPSLSALSHLFQVTYLCDVSEEAMKHSQTKVAGNSRPQTTRSVEELCNAPEVELVLIASNHAFHASDAVLALQANKCVFIEKPIALTLQDTDRIIAADKAAGGGRVFIGYMRRYAAAFVDAVKEVGSIGQIRYARVRDIIGPNSVFVSQSGTYPRTFNDYREADSEALRAKTRDDMEQALQAELGVTVTRETVMMWEMLSILGSHDLSAMREILGMPKGVVGFSPCATVGSPFWSAIFQYPNFAVAYESGVDQVARFDASIEIFGDTKTVKVCIESPFIRGLPTTMVVKESLSDGSYRESTTRRTYEDPFMLELKEVYQWVAEGNIPKTTPSDARQDLEILGMLMKARAASKQLAL</sequence>
<dbReference type="PANTHER" id="PTHR42840">
    <property type="entry name" value="NAD(P)-BINDING ROSSMANN-FOLD SUPERFAMILY PROTEIN-RELATED"/>
    <property type="match status" value="1"/>
</dbReference>
<accession>A0A2J5HQY4</accession>
<organism evidence="2 3">
    <name type="scientific">Aspergillus taichungensis</name>
    <dbReference type="NCBI Taxonomy" id="482145"/>
    <lineage>
        <taxon>Eukaryota</taxon>
        <taxon>Fungi</taxon>
        <taxon>Dikarya</taxon>
        <taxon>Ascomycota</taxon>
        <taxon>Pezizomycotina</taxon>
        <taxon>Eurotiomycetes</taxon>
        <taxon>Eurotiomycetidae</taxon>
        <taxon>Eurotiales</taxon>
        <taxon>Aspergillaceae</taxon>
        <taxon>Aspergillus</taxon>
        <taxon>Aspergillus subgen. Circumdati</taxon>
    </lineage>
</organism>
<gene>
    <name evidence="2" type="ORF">BDW42DRAFT_201591</name>
</gene>
<dbReference type="Gene3D" id="3.30.360.10">
    <property type="entry name" value="Dihydrodipicolinate Reductase, domain 2"/>
    <property type="match status" value="1"/>
</dbReference>
<keyword evidence="3" id="KW-1185">Reference proteome</keyword>
<evidence type="ECO:0000313" key="2">
    <source>
        <dbReference type="EMBL" id="PLN79672.1"/>
    </source>
</evidence>
<dbReference type="SUPFAM" id="SSF51735">
    <property type="entry name" value="NAD(P)-binding Rossmann-fold domains"/>
    <property type="match status" value="1"/>
</dbReference>
<dbReference type="InterPro" id="IPR000683">
    <property type="entry name" value="Gfo/Idh/MocA-like_OxRdtase_N"/>
</dbReference>
<dbReference type="Pfam" id="PF01408">
    <property type="entry name" value="GFO_IDH_MocA"/>
    <property type="match status" value="1"/>
</dbReference>
<dbReference type="GO" id="GO:0005737">
    <property type="term" value="C:cytoplasm"/>
    <property type="evidence" value="ECO:0007669"/>
    <property type="project" value="TreeGrafter"/>
</dbReference>
<evidence type="ECO:0000259" key="1">
    <source>
        <dbReference type="Pfam" id="PF01408"/>
    </source>
</evidence>
<dbReference type="EMBL" id="KZ559557">
    <property type="protein sequence ID" value="PLN79672.1"/>
    <property type="molecule type" value="Genomic_DNA"/>
</dbReference>
<dbReference type="Proteomes" id="UP000235023">
    <property type="component" value="Unassembled WGS sequence"/>
</dbReference>
<dbReference type="GO" id="GO:0000166">
    <property type="term" value="F:nucleotide binding"/>
    <property type="evidence" value="ECO:0007669"/>
    <property type="project" value="InterPro"/>
</dbReference>
<protein>
    <recommendedName>
        <fullName evidence="1">Gfo/Idh/MocA-like oxidoreductase N-terminal domain-containing protein</fullName>
    </recommendedName>
</protein>
<dbReference type="AlphaFoldDB" id="A0A2J5HQY4"/>
<evidence type="ECO:0000313" key="3">
    <source>
        <dbReference type="Proteomes" id="UP000235023"/>
    </source>
</evidence>